<comment type="similarity">
    <text evidence="5">Belongs to the cyclic nucleotide phosphodiesterase family. PDE7 subfamily.</text>
</comment>
<dbReference type="InterPro" id="IPR002073">
    <property type="entry name" value="PDEase_catalytic_dom"/>
</dbReference>
<evidence type="ECO:0000256" key="10">
    <source>
        <dbReference type="SAM" id="MobiDB-lite"/>
    </source>
</evidence>
<feature type="region of interest" description="Disordered" evidence="10">
    <location>
        <begin position="418"/>
        <end position="470"/>
    </location>
</feature>
<evidence type="ECO:0000256" key="4">
    <source>
        <dbReference type="ARBA" id="ARBA00022801"/>
    </source>
</evidence>
<reference evidence="12 13" key="1">
    <citation type="journal article" date="2023" name="Sci. Data">
        <title>Genome assembly of the Korean intertidal mud-creeper Batillaria attramentaria.</title>
        <authorList>
            <person name="Patra A.K."/>
            <person name="Ho P.T."/>
            <person name="Jun S."/>
            <person name="Lee S.J."/>
            <person name="Kim Y."/>
            <person name="Won Y.J."/>
        </authorList>
    </citation>
    <scope>NUCLEOTIDE SEQUENCE [LARGE SCALE GENOMIC DNA]</scope>
    <source>
        <strain evidence="12">Wonlab-2016</strain>
    </source>
</reference>
<feature type="binding site" evidence="8">
    <location>
        <position position="205"/>
    </location>
    <ligand>
        <name>Zn(2+)</name>
        <dbReference type="ChEBI" id="CHEBI:29105"/>
        <label>1</label>
    </ligand>
</feature>
<feature type="compositionally biased region" description="Low complexity" evidence="10">
    <location>
        <begin position="704"/>
        <end position="730"/>
    </location>
</feature>
<dbReference type="PROSITE" id="PS00126">
    <property type="entry name" value="PDEASE_I_1"/>
    <property type="match status" value="1"/>
</dbReference>
<gene>
    <name evidence="12" type="ORF">BaRGS_00012843</name>
</gene>
<dbReference type="PANTHER" id="PTHR11347">
    <property type="entry name" value="CYCLIC NUCLEOTIDE PHOSPHODIESTERASE"/>
    <property type="match status" value="1"/>
</dbReference>
<dbReference type="InterPro" id="IPR023088">
    <property type="entry name" value="PDEase"/>
</dbReference>
<feature type="binding site" evidence="8">
    <location>
        <position position="314"/>
    </location>
    <ligand>
        <name>Zn(2+)</name>
        <dbReference type="ChEBI" id="CHEBI:29105"/>
        <label>1</label>
    </ligand>
</feature>
<comment type="pathway">
    <text evidence="2">Purine metabolism; 3',5'-cyclic AMP degradation; AMP from 3',5'-cyclic AMP: step 1/1.</text>
</comment>
<evidence type="ECO:0000256" key="6">
    <source>
        <dbReference type="PIRSR" id="PIRSR623088-1"/>
    </source>
</evidence>
<feature type="active site" description="Proton donor" evidence="6">
    <location>
        <position position="164"/>
    </location>
</feature>
<evidence type="ECO:0000256" key="9">
    <source>
        <dbReference type="RuleBase" id="RU363067"/>
    </source>
</evidence>
<feature type="compositionally biased region" description="Basic and acidic residues" evidence="10">
    <location>
        <begin position="428"/>
        <end position="439"/>
    </location>
</feature>
<feature type="binding site" evidence="7">
    <location>
        <position position="314"/>
    </location>
    <ligand>
        <name>AMP</name>
        <dbReference type="ChEBI" id="CHEBI:456215"/>
    </ligand>
</feature>
<feature type="compositionally biased region" description="Acidic residues" evidence="10">
    <location>
        <begin position="446"/>
        <end position="457"/>
    </location>
</feature>
<feature type="binding site" evidence="7">
    <location>
        <position position="205"/>
    </location>
    <ligand>
        <name>AMP</name>
        <dbReference type="ChEBI" id="CHEBI:456215"/>
    </ligand>
</feature>
<evidence type="ECO:0000313" key="12">
    <source>
        <dbReference type="EMBL" id="KAK7495853.1"/>
    </source>
</evidence>
<feature type="compositionally biased region" description="Low complexity" evidence="10">
    <location>
        <begin position="418"/>
        <end position="427"/>
    </location>
</feature>
<feature type="domain" description="PDEase" evidence="11">
    <location>
        <begin position="76"/>
        <end position="410"/>
    </location>
</feature>
<feature type="binding site" evidence="7">
    <location>
        <begin position="164"/>
        <end position="168"/>
    </location>
    <ligand>
        <name>AMP</name>
        <dbReference type="ChEBI" id="CHEBI:456215"/>
    </ligand>
</feature>
<evidence type="ECO:0000256" key="8">
    <source>
        <dbReference type="PIRSR" id="PIRSR623088-3"/>
    </source>
</evidence>
<dbReference type="Gene3D" id="1.10.1300.10">
    <property type="entry name" value="3'5'-cyclic nucleotide phosphodiesterase, catalytic domain"/>
    <property type="match status" value="1"/>
</dbReference>
<comment type="caution">
    <text evidence="12">The sequence shown here is derived from an EMBL/GenBank/DDBJ whole genome shotgun (WGS) entry which is preliminary data.</text>
</comment>
<dbReference type="PRINTS" id="PR00387">
    <property type="entry name" value="PDIESTERASE1"/>
</dbReference>
<evidence type="ECO:0000256" key="1">
    <source>
        <dbReference type="ARBA" id="ARBA00000621"/>
    </source>
</evidence>
<dbReference type="GO" id="GO:0004115">
    <property type="term" value="F:3',5'-cyclic-AMP phosphodiesterase activity"/>
    <property type="evidence" value="ECO:0007669"/>
    <property type="project" value="UniProtKB-EC"/>
</dbReference>
<dbReference type="Pfam" id="PF00233">
    <property type="entry name" value="PDEase_I"/>
    <property type="match status" value="1"/>
</dbReference>
<dbReference type="EMBL" id="JACVVK020000071">
    <property type="protein sequence ID" value="KAK7495853.1"/>
    <property type="molecule type" value="Genomic_DNA"/>
</dbReference>
<dbReference type="PROSITE" id="PS51845">
    <property type="entry name" value="PDEASE_I_2"/>
    <property type="match status" value="1"/>
</dbReference>
<dbReference type="SMART" id="SM00471">
    <property type="entry name" value="HDc"/>
    <property type="match status" value="1"/>
</dbReference>
<sequence>RRGGISYEKTDKNAAYVRALGDGRMRGKTEPHEPDLQVLEVERKMIEKLNQPDYKFRFRSRFFSLHKVHRRRRPFMRVSISKEMKDILEDYYHLPTQKLLLQTDRWDFNIFHLDILTGGRSLFHLAYHLFREYGFIQHFQLDPVKLLRFFTGLEENYHDSNPYHNVVHAADVAQAMHCYLMEDKLREVVTPLEAMMCLIASFAHDLDHPGVNQTFLIATSNHLAHLYQNTSVLEMHHWRSAVGLMQESGIFSHFSQAQWASVIWQIRSLILATDITRQQEFLVKFRRMLDGEFDCVSNSTTRNFILQIALKCADICNPCRPWQLSKIWSEQVCDEFFRQGDLERTVGVPVTPVCDRENNTVPKIQIGFMTFVVRPLFLEWQRFLPTPLSQLMLDNIEINKQQWQIVIEQEVVAAALVESDSSSSRADSTQDRNQARDSNHNASGGVDEEDDGMENEEGDRVSSEGHGEEQDTVENDINLAFHYQTDSEQQSDGSSRSLLPISEEEQLALLAKNNRRRHSMPVFVRKDLSFYLGLRRDSFPRSNFLRRQSLPATPLYLSRGSALSSGGNGKRLSVEGLSWRPKISSLSASMDTRFDHLDFMPLESQTRMLQHGSWEPGLRDSDAYLAHPHRQSASCMELRRHSQLLKQDAERLKAALGRMVKQGSLQQPELVGLASSWPSILRAGQKVANAEELKMLATHAGLLSSSDGVTDSDSASGADSISSSANNNNNVPTCLSDSQQEGVALLSRPH</sequence>
<dbReference type="CDD" id="cd00077">
    <property type="entry name" value="HDc"/>
    <property type="match status" value="1"/>
</dbReference>
<accession>A0ABD0L9I9</accession>
<organism evidence="12 13">
    <name type="scientific">Batillaria attramentaria</name>
    <dbReference type="NCBI Taxonomy" id="370345"/>
    <lineage>
        <taxon>Eukaryota</taxon>
        <taxon>Metazoa</taxon>
        <taxon>Spiralia</taxon>
        <taxon>Lophotrochozoa</taxon>
        <taxon>Mollusca</taxon>
        <taxon>Gastropoda</taxon>
        <taxon>Caenogastropoda</taxon>
        <taxon>Sorbeoconcha</taxon>
        <taxon>Cerithioidea</taxon>
        <taxon>Batillariidae</taxon>
        <taxon>Batillaria</taxon>
    </lineage>
</organism>
<evidence type="ECO:0000256" key="3">
    <source>
        <dbReference type="ARBA" id="ARBA00022723"/>
    </source>
</evidence>
<dbReference type="InterPro" id="IPR023174">
    <property type="entry name" value="PDEase_CS"/>
</dbReference>
<evidence type="ECO:0000313" key="13">
    <source>
        <dbReference type="Proteomes" id="UP001519460"/>
    </source>
</evidence>
<protein>
    <recommendedName>
        <fullName evidence="9">Phosphodiesterase</fullName>
        <ecNumber evidence="9">3.1.4.-</ecNumber>
    </recommendedName>
</protein>
<proteinExistence type="inferred from homology"/>
<dbReference type="AlphaFoldDB" id="A0ABD0L9I9"/>
<feature type="compositionally biased region" description="Polar residues" evidence="10">
    <location>
        <begin position="731"/>
        <end position="741"/>
    </location>
</feature>
<dbReference type="GO" id="GO:0046872">
    <property type="term" value="F:metal ion binding"/>
    <property type="evidence" value="ECO:0007669"/>
    <property type="project" value="UniProtKB-KW"/>
</dbReference>
<dbReference type="FunFam" id="1.10.1300.10:FF:000004">
    <property type="entry name" value="Phosphodiesterase"/>
    <property type="match status" value="1"/>
</dbReference>
<comment type="cofactor">
    <cofactor evidence="9">
        <name>a divalent metal cation</name>
        <dbReference type="ChEBI" id="CHEBI:60240"/>
    </cofactor>
    <text evidence="9">Binds 2 divalent metal cations per subunit. Site 1 may preferentially bind zinc ions, while site 2 has a preference for magnesium and/or manganese ions.</text>
</comment>
<dbReference type="Proteomes" id="UP001519460">
    <property type="component" value="Unassembled WGS sequence"/>
</dbReference>
<feature type="compositionally biased region" description="Basic and acidic residues" evidence="10">
    <location>
        <begin position="458"/>
        <end position="469"/>
    </location>
</feature>
<keyword evidence="13" id="KW-1185">Reference proteome</keyword>
<dbReference type="InterPro" id="IPR003607">
    <property type="entry name" value="HD/PDEase_dom"/>
</dbReference>
<feature type="binding site" evidence="7">
    <location>
        <position position="365"/>
    </location>
    <ligand>
        <name>AMP</name>
        <dbReference type="ChEBI" id="CHEBI:456215"/>
    </ligand>
</feature>
<evidence type="ECO:0000256" key="5">
    <source>
        <dbReference type="ARBA" id="ARBA00061458"/>
    </source>
</evidence>
<feature type="binding site" evidence="8">
    <location>
        <position position="205"/>
    </location>
    <ligand>
        <name>Zn(2+)</name>
        <dbReference type="ChEBI" id="CHEBI:29105"/>
        <label>2</label>
    </ligand>
</feature>
<dbReference type="InterPro" id="IPR036971">
    <property type="entry name" value="PDEase_catalytic_dom_sf"/>
</dbReference>
<evidence type="ECO:0000256" key="7">
    <source>
        <dbReference type="PIRSR" id="PIRSR623088-2"/>
    </source>
</evidence>
<name>A0ABD0L9I9_9CAEN</name>
<dbReference type="EC" id="3.1.4.-" evidence="9"/>
<comment type="catalytic activity">
    <reaction evidence="1">
        <text>3',5'-cyclic AMP + H2O = AMP + H(+)</text>
        <dbReference type="Rhea" id="RHEA:25277"/>
        <dbReference type="ChEBI" id="CHEBI:15377"/>
        <dbReference type="ChEBI" id="CHEBI:15378"/>
        <dbReference type="ChEBI" id="CHEBI:58165"/>
        <dbReference type="ChEBI" id="CHEBI:456215"/>
        <dbReference type="EC" id="3.1.4.53"/>
    </reaction>
</comment>
<dbReference type="SUPFAM" id="SSF109604">
    <property type="entry name" value="HD-domain/PDEase-like"/>
    <property type="match status" value="1"/>
</dbReference>
<evidence type="ECO:0000256" key="2">
    <source>
        <dbReference type="ARBA" id="ARBA00004703"/>
    </source>
</evidence>
<feature type="region of interest" description="Disordered" evidence="10">
    <location>
        <begin position="704"/>
        <end position="750"/>
    </location>
</feature>
<feature type="non-terminal residue" evidence="12">
    <location>
        <position position="1"/>
    </location>
</feature>
<keyword evidence="4 9" id="KW-0378">Hydrolase</keyword>
<evidence type="ECO:0000259" key="11">
    <source>
        <dbReference type="PROSITE" id="PS51845"/>
    </source>
</evidence>
<keyword evidence="3 8" id="KW-0479">Metal-binding</keyword>
<feature type="binding site" evidence="8">
    <location>
        <position position="168"/>
    </location>
    <ligand>
        <name>Zn(2+)</name>
        <dbReference type="ChEBI" id="CHEBI:29105"/>
        <label>1</label>
    </ligand>
</feature>
<feature type="binding site" evidence="8">
    <location>
        <position position="204"/>
    </location>
    <ligand>
        <name>Zn(2+)</name>
        <dbReference type="ChEBI" id="CHEBI:29105"/>
        <label>1</label>
    </ligand>
</feature>